<gene>
    <name evidence="2" type="ORF">SAMN04489732_120163</name>
</gene>
<dbReference type="InterPro" id="IPR002645">
    <property type="entry name" value="STAS_dom"/>
</dbReference>
<dbReference type="Gene3D" id="3.30.750.24">
    <property type="entry name" value="STAS domain"/>
    <property type="match status" value="1"/>
</dbReference>
<accession>A0A1H8YK18</accession>
<dbReference type="AlphaFoldDB" id="A0A1H8YK18"/>
<name>A0A1H8YK18_9PSEU</name>
<dbReference type="InterPro" id="IPR036513">
    <property type="entry name" value="STAS_dom_sf"/>
</dbReference>
<dbReference type="Pfam" id="PF01740">
    <property type="entry name" value="STAS"/>
    <property type="match status" value="1"/>
</dbReference>
<dbReference type="CDD" id="cd07043">
    <property type="entry name" value="STAS_anti-anti-sigma_factors"/>
    <property type="match status" value="1"/>
</dbReference>
<feature type="domain" description="STAS" evidence="1">
    <location>
        <begin position="11"/>
        <end position="115"/>
    </location>
</feature>
<keyword evidence="3" id="KW-1185">Reference proteome</keyword>
<dbReference type="SUPFAM" id="SSF52091">
    <property type="entry name" value="SpoIIaa-like"/>
    <property type="match status" value="1"/>
</dbReference>
<dbReference type="EMBL" id="FOEF01000020">
    <property type="protein sequence ID" value="SEP52496.1"/>
    <property type="molecule type" value="Genomic_DNA"/>
</dbReference>
<dbReference type="RefSeq" id="WP_091625813.1">
    <property type="nucleotide sequence ID" value="NZ_FOEF01000020.1"/>
</dbReference>
<dbReference type="GO" id="GO:0043856">
    <property type="term" value="F:anti-sigma factor antagonist activity"/>
    <property type="evidence" value="ECO:0007669"/>
    <property type="project" value="TreeGrafter"/>
</dbReference>
<evidence type="ECO:0000313" key="3">
    <source>
        <dbReference type="Proteomes" id="UP000198582"/>
    </source>
</evidence>
<evidence type="ECO:0000259" key="1">
    <source>
        <dbReference type="PROSITE" id="PS50801"/>
    </source>
</evidence>
<evidence type="ECO:0000313" key="2">
    <source>
        <dbReference type="EMBL" id="SEP52496.1"/>
    </source>
</evidence>
<dbReference type="Proteomes" id="UP000198582">
    <property type="component" value="Unassembled WGS sequence"/>
</dbReference>
<dbReference type="PANTHER" id="PTHR33495:SF2">
    <property type="entry name" value="ANTI-SIGMA FACTOR ANTAGONIST TM_1081-RELATED"/>
    <property type="match status" value="1"/>
</dbReference>
<sequence length="117" mass="12056">MLQSGGGAGLTLLTTVRDDALVLVTAAGEIDAASVGDFRLVLAQACGVGDKLVVDLSRVRFLSCAGLRALEEASRERPALSVVATGRLVLRAFDVSGVGDAVDVRPRLTEACAFARA</sequence>
<dbReference type="STRING" id="394193.SAMN04489732_120163"/>
<dbReference type="OrthoDB" id="4833278at2"/>
<dbReference type="PANTHER" id="PTHR33495">
    <property type="entry name" value="ANTI-SIGMA FACTOR ANTAGONIST TM_1081-RELATED-RELATED"/>
    <property type="match status" value="1"/>
</dbReference>
<organism evidence="2 3">
    <name type="scientific">Amycolatopsis saalfeldensis</name>
    <dbReference type="NCBI Taxonomy" id="394193"/>
    <lineage>
        <taxon>Bacteria</taxon>
        <taxon>Bacillati</taxon>
        <taxon>Actinomycetota</taxon>
        <taxon>Actinomycetes</taxon>
        <taxon>Pseudonocardiales</taxon>
        <taxon>Pseudonocardiaceae</taxon>
        <taxon>Amycolatopsis</taxon>
    </lineage>
</organism>
<proteinExistence type="predicted"/>
<dbReference type="PROSITE" id="PS50801">
    <property type="entry name" value="STAS"/>
    <property type="match status" value="1"/>
</dbReference>
<reference evidence="2 3" key="1">
    <citation type="submission" date="2016-10" db="EMBL/GenBank/DDBJ databases">
        <authorList>
            <person name="de Groot N.N."/>
        </authorList>
    </citation>
    <scope>NUCLEOTIDE SEQUENCE [LARGE SCALE GENOMIC DNA]</scope>
    <source>
        <strain evidence="2 3">DSM 44993</strain>
    </source>
</reference>
<protein>
    <submittedName>
        <fullName evidence="2">Anti-anti-sigma factor</fullName>
    </submittedName>
</protein>